<sequence>MIDMATPSPAARLVTAAAQEALRPLGVRQRGRSRVWLDDQGWWLGVIEFRAGSSEGSHLDVGGMWLWQPADYLRFDFGGREGDFQRFVNPDQFAKDVRDLTQRARTIVTENRERFSSIHATAAGLLAQQSRGGYFWENYHAAIAAALAGDAAGSRQRFTAVLAEDPFAPWINEVQQTARDLSDLAVDTDAFRRWAVAMVTRCRDQLKLAPRTISFDDA</sequence>
<dbReference type="EMBL" id="BAAAQM010000051">
    <property type="protein sequence ID" value="GAA1993890.1"/>
    <property type="molecule type" value="Genomic_DNA"/>
</dbReference>
<evidence type="ECO:0008006" key="3">
    <source>
        <dbReference type="Google" id="ProtNLM"/>
    </source>
</evidence>
<gene>
    <name evidence="1" type="ORF">GCM10009838_67560</name>
</gene>
<name>A0ABN2SWZ0_9ACTN</name>
<comment type="caution">
    <text evidence="1">The sequence shown here is derived from an EMBL/GenBank/DDBJ whole genome shotgun (WGS) entry which is preliminary data.</text>
</comment>
<protein>
    <recommendedName>
        <fullName evidence="3">DUF4304 domain-containing protein</fullName>
    </recommendedName>
</protein>
<dbReference type="RefSeq" id="WP_344661236.1">
    <property type="nucleotide sequence ID" value="NZ_BAAAQM010000051.1"/>
</dbReference>
<accession>A0ABN2SWZ0</accession>
<reference evidence="1 2" key="1">
    <citation type="journal article" date="2019" name="Int. J. Syst. Evol. Microbiol.">
        <title>The Global Catalogue of Microorganisms (GCM) 10K type strain sequencing project: providing services to taxonomists for standard genome sequencing and annotation.</title>
        <authorList>
            <consortium name="The Broad Institute Genomics Platform"/>
            <consortium name="The Broad Institute Genome Sequencing Center for Infectious Disease"/>
            <person name="Wu L."/>
            <person name="Ma J."/>
        </authorList>
    </citation>
    <scope>NUCLEOTIDE SEQUENCE [LARGE SCALE GENOMIC DNA]</scope>
    <source>
        <strain evidence="1 2">JCM 16013</strain>
    </source>
</reference>
<evidence type="ECO:0000313" key="1">
    <source>
        <dbReference type="EMBL" id="GAA1993890.1"/>
    </source>
</evidence>
<proteinExistence type="predicted"/>
<dbReference type="Proteomes" id="UP001499854">
    <property type="component" value="Unassembled WGS sequence"/>
</dbReference>
<keyword evidence="2" id="KW-1185">Reference proteome</keyword>
<evidence type="ECO:0000313" key="2">
    <source>
        <dbReference type="Proteomes" id="UP001499854"/>
    </source>
</evidence>
<organism evidence="1 2">
    <name type="scientific">Catenulispora subtropica</name>
    <dbReference type="NCBI Taxonomy" id="450798"/>
    <lineage>
        <taxon>Bacteria</taxon>
        <taxon>Bacillati</taxon>
        <taxon>Actinomycetota</taxon>
        <taxon>Actinomycetes</taxon>
        <taxon>Catenulisporales</taxon>
        <taxon>Catenulisporaceae</taxon>
        <taxon>Catenulispora</taxon>
    </lineage>
</organism>